<feature type="region of interest" description="Disordered" evidence="1">
    <location>
        <begin position="1"/>
        <end position="24"/>
    </location>
</feature>
<dbReference type="Proteomes" id="UP000006693">
    <property type="component" value="Chromosome 2"/>
</dbReference>
<dbReference type="AlphaFoldDB" id="A0A0H2WBI3"/>
<accession>A0A0H2WBI3</accession>
<keyword evidence="3" id="KW-1185">Reference proteome</keyword>
<proteinExistence type="predicted"/>
<sequence length="179" mass="19072">MIIHSSHRLPDIPIRRGGRARPPRVAAEQAVARRARPANRASVPLGIDVDAEDIHPASLADSAQTATHIPAEATSGVASRGGSRAHRLSAYRAPHALAGTCAPRGIGPAPGIATQAAPPIVKRHAADREAPRRPRRFAPTPRGRLSAHAITGGRMRRVPEPPTAHEQFMESEPTARFIE</sequence>
<dbReference type="PATRIC" id="fig|243160.12.peg.5098"/>
<dbReference type="KEGG" id="bma:BMAA1522"/>
<organism evidence="2 3">
    <name type="scientific">Burkholderia mallei (strain ATCC 23344)</name>
    <dbReference type="NCBI Taxonomy" id="243160"/>
    <lineage>
        <taxon>Bacteria</taxon>
        <taxon>Pseudomonadati</taxon>
        <taxon>Pseudomonadota</taxon>
        <taxon>Betaproteobacteria</taxon>
        <taxon>Burkholderiales</taxon>
        <taxon>Burkholderiaceae</taxon>
        <taxon>Burkholderia</taxon>
        <taxon>pseudomallei group</taxon>
    </lineage>
</organism>
<protein>
    <submittedName>
        <fullName evidence="2">Uncharacterized protein</fullName>
    </submittedName>
</protein>
<name>A0A0H2WBI3_BURMA</name>
<evidence type="ECO:0000256" key="1">
    <source>
        <dbReference type="SAM" id="MobiDB-lite"/>
    </source>
</evidence>
<dbReference type="HOGENOM" id="CLU_1692173_0_0_4"/>
<gene>
    <name evidence="2" type="ordered locus">BMAA1522</name>
</gene>
<feature type="region of interest" description="Disordered" evidence="1">
    <location>
        <begin position="124"/>
        <end position="179"/>
    </location>
</feature>
<evidence type="ECO:0000313" key="3">
    <source>
        <dbReference type="Proteomes" id="UP000006693"/>
    </source>
</evidence>
<dbReference type="EMBL" id="CP000011">
    <property type="protein sequence ID" value="AAU46022.1"/>
    <property type="molecule type" value="Genomic_DNA"/>
</dbReference>
<reference evidence="2 3" key="1">
    <citation type="journal article" date="2004" name="Proc. Natl. Acad. Sci. U.S.A.">
        <title>Structural flexibility in the Burkholderia mallei genome.</title>
        <authorList>
            <person name="Nierman W.C."/>
            <person name="DeShazer D."/>
            <person name="Kim H.S."/>
            <person name="Tettelin H."/>
            <person name="Nelson K.E."/>
            <person name="Feldblyum T."/>
            <person name="Ulrich R.L."/>
            <person name="Ronning C.M."/>
            <person name="Brinkac L.M."/>
            <person name="Daugherty S.C."/>
            <person name="Davidsen T.D."/>
            <person name="Deboy R.T."/>
            <person name="Dimitrov G."/>
            <person name="Dodson R.J."/>
            <person name="Durkin A.S."/>
            <person name="Gwinn M.L."/>
            <person name="Haft D.H."/>
            <person name="Khouri H."/>
            <person name="Kolonay J.F."/>
            <person name="Madupu R."/>
            <person name="Mohammoud Y."/>
            <person name="Nelson W.C."/>
            <person name="Radune D."/>
            <person name="Romero C.M."/>
            <person name="Sarria S."/>
            <person name="Selengut J."/>
            <person name="Shamblin C."/>
            <person name="Sullivan S.A."/>
            <person name="White O."/>
            <person name="Yu Y."/>
            <person name="Zafar N."/>
            <person name="Zhou L."/>
            <person name="Fraser C.M."/>
        </authorList>
    </citation>
    <scope>NUCLEOTIDE SEQUENCE [LARGE SCALE GENOMIC DNA]</scope>
    <source>
        <strain evidence="2 3">ATCC 23344</strain>
    </source>
</reference>
<evidence type="ECO:0000313" key="2">
    <source>
        <dbReference type="EMBL" id="AAU46022.1"/>
    </source>
</evidence>